<reference evidence="1" key="1">
    <citation type="submission" date="2020-11" db="EMBL/GenBank/DDBJ databases">
        <authorList>
            <person name="Tran Van P."/>
        </authorList>
    </citation>
    <scope>NUCLEOTIDE SEQUENCE</scope>
</reference>
<evidence type="ECO:0000313" key="1">
    <source>
        <dbReference type="EMBL" id="CAD7272487.1"/>
    </source>
</evidence>
<name>A0A7R9BCD4_9CRUS</name>
<dbReference type="AlphaFoldDB" id="A0A7R9BCD4"/>
<dbReference type="Proteomes" id="UP000678499">
    <property type="component" value="Unassembled WGS sequence"/>
</dbReference>
<accession>A0A7R9BCD4</accession>
<gene>
    <name evidence="1" type="ORF">NMOB1V02_LOCUS416</name>
</gene>
<protein>
    <submittedName>
        <fullName evidence="1">Uncharacterized protein</fullName>
    </submittedName>
</protein>
<dbReference type="EMBL" id="OA882073">
    <property type="protein sequence ID" value="CAD7272487.1"/>
    <property type="molecule type" value="Genomic_DNA"/>
</dbReference>
<sequence>MKMADTEKNGIRDPNDFIGEISESRHKNDDSAWRHYISNMVVTHHGISTLANTHLSEIWFCELKRFAE</sequence>
<evidence type="ECO:0000313" key="2">
    <source>
        <dbReference type="Proteomes" id="UP000678499"/>
    </source>
</evidence>
<organism evidence="1">
    <name type="scientific">Notodromas monacha</name>
    <dbReference type="NCBI Taxonomy" id="399045"/>
    <lineage>
        <taxon>Eukaryota</taxon>
        <taxon>Metazoa</taxon>
        <taxon>Ecdysozoa</taxon>
        <taxon>Arthropoda</taxon>
        <taxon>Crustacea</taxon>
        <taxon>Oligostraca</taxon>
        <taxon>Ostracoda</taxon>
        <taxon>Podocopa</taxon>
        <taxon>Podocopida</taxon>
        <taxon>Cypridocopina</taxon>
        <taxon>Cypridoidea</taxon>
        <taxon>Cyprididae</taxon>
        <taxon>Notodromas</taxon>
    </lineage>
</organism>
<keyword evidence="2" id="KW-1185">Reference proteome</keyword>
<proteinExistence type="predicted"/>
<dbReference type="EMBL" id="CAJPEX010000036">
    <property type="protein sequence ID" value="CAG0912639.1"/>
    <property type="molecule type" value="Genomic_DNA"/>
</dbReference>